<dbReference type="Gene3D" id="3.30.360.10">
    <property type="entry name" value="Dihydrodipicolinate Reductase, domain 2"/>
    <property type="match status" value="1"/>
</dbReference>
<sequence>MTDGRQRNLLLLGFGNVGRAFARLVTEKRDELAGRYGVSFGFCGIVDVGGAVVDPAGNLPVADILRHVEAGRAPEDFPGFGRPGLSAPEAVRSVPADFLVEATPTSLRDGEPARTHVLDGLRAGCHVLSANKGPFIWDYEGIMEAARERGRMVGLSAATAAALPTLDVAELCLAGSRILSVEGILNGTTNYILTRMHQTGCRYEEGLREAQRLGIAETNPSLDVEGWDTANKLILMANRVFQAGLTPRDVAVEGITAITPDRIGRAREAGRVVKLIGRIDPGSDPVRVTVGPEELPLDHPLAAVNGSEKAVSFETDSMGRITVSGGHSSPVGAAAALLKDALRISLYHAKSFSRSSKASSSR</sequence>
<dbReference type="STRING" id="1121391.SAMN02745206_01522"/>
<keyword evidence="6 10" id="KW-0028">Amino-acid biosynthesis</keyword>
<keyword evidence="7 10" id="KW-0791">Threonine biosynthesis</keyword>
<evidence type="ECO:0000313" key="17">
    <source>
        <dbReference type="EMBL" id="SHF19694.1"/>
    </source>
</evidence>
<feature type="domain" description="Homoserine dehydrogenase catalytic" evidence="15">
    <location>
        <begin position="164"/>
        <end position="341"/>
    </location>
</feature>
<comment type="pathway">
    <text evidence="1 13">Amino-acid biosynthesis; L-threonine biosynthesis; L-threonine from L-aspartate: step 3/5.</text>
</comment>
<proteinExistence type="inferred from homology"/>
<keyword evidence="18" id="KW-1185">Reference proteome</keyword>
<evidence type="ECO:0000256" key="3">
    <source>
        <dbReference type="ARBA" id="ARBA00006753"/>
    </source>
</evidence>
<dbReference type="InterPro" id="IPR022697">
    <property type="entry name" value="HDH_short"/>
</dbReference>
<dbReference type="PANTHER" id="PTHR43331">
    <property type="entry name" value="HOMOSERINE DEHYDROGENASE"/>
    <property type="match status" value="1"/>
</dbReference>
<dbReference type="InterPro" id="IPR036291">
    <property type="entry name" value="NAD(P)-bd_dom_sf"/>
</dbReference>
<keyword evidence="9 10" id="KW-0486">Methionine biosynthesis</keyword>
<dbReference type="AlphaFoldDB" id="A0A1M4ZNW8"/>
<dbReference type="PROSITE" id="PS01042">
    <property type="entry name" value="HOMOSER_DHGENASE"/>
    <property type="match status" value="1"/>
</dbReference>
<evidence type="ECO:0000256" key="1">
    <source>
        <dbReference type="ARBA" id="ARBA00005056"/>
    </source>
</evidence>
<protein>
    <recommendedName>
        <fullName evidence="5 10">Homoserine dehydrogenase</fullName>
        <shortName evidence="10">HDH</shortName>
        <ecNumber evidence="4 10">1.1.1.3</ecNumber>
    </recommendedName>
</protein>
<evidence type="ECO:0000256" key="6">
    <source>
        <dbReference type="ARBA" id="ARBA00022605"/>
    </source>
</evidence>
<dbReference type="GO" id="GO:0050661">
    <property type="term" value="F:NADP binding"/>
    <property type="evidence" value="ECO:0007669"/>
    <property type="project" value="InterPro"/>
</dbReference>
<feature type="binding site" evidence="12">
    <location>
        <position position="132"/>
    </location>
    <ligand>
        <name>NADPH</name>
        <dbReference type="ChEBI" id="CHEBI:57783"/>
    </ligand>
</feature>
<dbReference type="RefSeq" id="WP_073038392.1">
    <property type="nucleotide sequence ID" value="NZ_FQVB01000012.1"/>
</dbReference>
<evidence type="ECO:0000256" key="5">
    <source>
        <dbReference type="ARBA" id="ARBA00013376"/>
    </source>
</evidence>
<comment type="similarity">
    <text evidence="3 10 14">Belongs to the homoserine dehydrogenase family.</text>
</comment>
<comment type="pathway">
    <text evidence="2 13">Amino-acid biosynthesis; L-methionine biosynthesis via de novo pathway; L-homoserine from L-aspartate: step 3/3.</text>
</comment>
<dbReference type="Gene3D" id="3.40.50.720">
    <property type="entry name" value="NAD(P)-binding Rossmann-like Domain"/>
    <property type="match status" value="1"/>
</dbReference>
<reference evidence="18" key="1">
    <citation type="submission" date="2016-11" db="EMBL/GenBank/DDBJ databases">
        <authorList>
            <person name="Varghese N."/>
            <person name="Submissions S."/>
        </authorList>
    </citation>
    <scope>NUCLEOTIDE SEQUENCE [LARGE SCALE GENOMIC DNA]</scope>
    <source>
        <strain evidence="18">DSM 9756</strain>
    </source>
</reference>
<dbReference type="InterPro" id="IPR019811">
    <property type="entry name" value="HDH_CS"/>
</dbReference>
<dbReference type="Proteomes" id="UP000184076">
    <property type="component" value="Unassembled WGS sequence"/>
</dbReference>
<dbReference type="FunFam" id="3.30.360.10:FF:000005">
    <property type="entry name" value="Homoserine dehydrogenase"/>
    <property type="match status" value="1"/>
</dbReference>
<feature type="domain" description="Aspartate/homoserine dehydrogenase NAD-binding" evidence="16">
    <location>
        <begin position="13"/>
        <end position="152"/>
    </location>
</feature>
<feature type="binding site" evidence="12">
    <location>
        <begin position="13"/>
        <end position="18"/>
    </location>
    <ligand>
        <name>NADP(+)</name>
        <dbReference type="ChEBI" id="CHEBI:58349"/>
    </ligand>
</feature>
<evidence type="ECO:0000256" key="7">
    <source>
        <dbReference type="ARBA" id="ARBA00022697"/>
    </source>
</evidence>
<comment type="catalytic activity">
    <reaction evidence="10 13">
        <text>L-homoserine + NADP(+) = L-aspartate 4-semialdehyde + NADPH + H(+)</text>
        <dbReference type="Rhea" id="RHEA:15761"/>
        <dbReference type="ChEBI" id="CHEBI:15378"/>
        <dbReference type="ChEBI" id="CHEBI:57476"/>
        <dbReference type="ChEBI" id="CHEBI:57783"/>
        <dbReference type="ChEBI" id="CHEBI:58349"/>
        <dbReference type="ChEBI" id="CHEBI:537519"/>
        <dbReference type="EC" id="1.1.1.3"/>
    </reaction>
</comment>
<evidence type="ECO:0000313" key="18">
    <source>
        <dbReference type="Proteomes" id="UP000184076"/>
    </source>
</evidence>
<keyword evidence="10 12" id="KW-0521">NADP</keyword>
<dbReference type="InterPro" id="IPR001342">
    <property type="entry name" value="HDH_cat"/>
</dbReference>
<feature type="active site" description="Proton donor" evidence="11">
    <location>
        <position position="232"/>
    </location>
</feature>
<evidence type="ECO:0000256" key="10">
    <source>
        <dbReference type="PIRNR" id="PIRNR036497"/>
    </source>
</evidence>
<dbReference type="Pfam" id="PF03447">
    <property type="entry name" value="NAD_binding_3"/>
    <property type="match status" value="1"/>
</dbReference>
<keyword evidence="8 10" id="KW-0560">Oxidoreductase</keyword>
<evidence type="ECO:0000256" key="12">
    <source>
        <dbReference type="PIRSR" id="PIRSR036497-2"/>
    </source>
</evidence>
<dbReference type="SUPFAM" id="SSF55347">
    <property type="entry name" value="Glyceraldehyde-3-phosphate dehydrogenase-like, C-terminal domain"/>
    <property type="match status" value="1"/>
</dbReference>
<evidence type="ECO:0000256" key="8">
    <source>
        <dbReference type="ARBA" id="ARBA00023002"/>
    </source>
</evidence>
<dbReference type="PIRSF" id="PIRSF036497">
    <property type="entry name" value="HDH_short"/>
    <property type="match status" value="1"/>
</dbReference>
<organism evidence="17 18">
    <name type="scientific">Desulfacinum infernum DSM 9756</name>
    <dbReference type="NCBI Taxonomy" id="1121391"/>
    <lineage>
        <taxon>Bacteria</taxon>
        <taxon>Pseudomonadati</taxon>
        <taxon>Thermodesulfobacteriota</taxon>
        <taxon>Syntrophobacteria</taxon>
        <taxon>Syntrophobacterales</taxon>
        <taxon>Syntrophobacteraceae</taxon>
        <taxon>Desulfacinum</taxon>
    </lineage>
</organism>
<dbReference type="Pfam" id="PF00742">
    <property type="entry name" value="Homoserine_dh"/>
    <property type="match status" value="1"/>
</dbReference>
<dbReference type="UniPathway" id="UPA00051">
    <property type="reaction ID" value="UER00465"/>
</dbReference>
<gene>
    <name evidence="17" type="ORF">SAMN02745206_01522</name>
</gene>
<dbReference type="InterPro" id="IPR005106">
    <property type="entry name" value="Asp/hSer_DH_NAD-bd"/>
</dbReference>
<feature type="binding site" evidence="12">
    <location>
        <position position="217"/>
    </location>
    <ligand>
        <name>L-homoserine</name>
        <dbReference type="ChEBI" id="CHEBI:57476"/>
    </ligand>
</feature>
<dbReference type="GO" id="GO:0009088">
    <property type="term" value="P:threonine biosynthetic process"/>
    <property type="evidence" value="ECO:0007669"/>
    <property type="project" value="UniProtKB-UniPathway"/>
</dbReference>
<accession>A0A1M4ZNW8</accession>
<dbReference type="OrthoDB" id="9808167at2"/>
<dbReference type="EMBL" id="FQVB01000012">
    <property type="protein sequence ID" value="SHF19694.1"/>
    <property type="molecule type" value="Genomic_DNA"/>
</dbReference>
<evidence type="ECO:0000256" key="11">
    <source>
        <dbReference type="PIRSR" id="PIRSR036497-1"/>
    </source>
</evidence>
<evidence type="ECO:0000256" key="13">
    <source>
        <dbReference type="RuleBase" id="RU000579"/>
    </source>
</evidence>
<dbReference type="PANTHER" id="PTHR43331:SF1">
    <property type="entry name" value="HOMOSERINE DEHYDROGENASE"/>
    <property type="match status" value="1"/>
</dbReference>
<dbReference type="EC" id="1.1.1.3" evidence="4 10"/>
<evidence type="ECO:0000256" key="4">
    <source>
        <dbReference type="ARBA" id="ARBA00013213"/>
    </source>
</evidence>
<evidence type="ECO:0000256" key="14">
    <source>
        <dbReference type="RuleBase" id="RU004171"/>
    </source>
</evidence>
<name>A0A1M4ZNW8_9BACT</name>
<evidence type="ECO:0000259" key="16">
    <source>
        <dbReference type="Pfam" id="PF03447"/>
    </source>
</evidence>
<dbReference type="SUPFAM" id="SSF51735">
    <property type="entry name" value="NAD(P)-binding Rossmann-fold domains"/>
    <property type="match status" value="1"/>
</dbReference>
<dbReference type="GO" id="GO:0004412">
    <property type="term" value="F:homoserine dehydrogenase activity"/>
    <property type="evidence" value="ECO:0007669"/>
    <property type="project" value="UniProtKB-EC"/>
</dbReference>
<evidence type="ECO:0000256" key="2">
    <source>
        <dbReference type="ARBA" id="ARBA00005062"/>
    </source>
</evidence>
<evidence type="ECO:0000259" key="15">
    <source>
        <dbReference type="Pfam" id="PF00742"/>
    </source>
</evidence>
<dbReference type="GO" id="GO:0009086">
    <property type="term" value="P:methionine biosynthetic process"/>
    <property type="evidence" value="ECO:0007669"/>
    <property type="project" value="UniProtKB-KW"/>
</dbReference>
<dbReference type="UniPathway" id="UPA00050">
    <property type="reaction ID" value="UER00063"/>
</dbReference>
<evidence type="ECO:0000256" key="9">
    <source>
        <dbReference type="ARBA" id="ARBA00023167"/>
    </source>
</evidence>